<keyword evidence="3" id="KW-1185">Reference proteome</keyword>
<dbReference type="EMBL" id="JAULSO010000004">
    <property type="protein sequence ID" value="KAK3683661.1"/>
    <property type="molecule type" value="Genomic_DNA"/>
</dbReference>
<gene>
    <name evidence="2" type="ORF">B0T22DRAFT_468506</name>
</gene>
<dbReference type="Proteomes" id="UP001270362">
    <property type="component" value="Unassembled WGS sequence"/>
</dbReference>
<keyword evidence="1" id="KW-0812">Transmembrane</keyword>
<dbReference type="AlphaFoldDB" id="A0AAE0X2T0"/>
<organism evidence="2 3">
    <name type="scientific">Podospora appendiculata</name>
    <dbReference type="NCBI Taxonomy" id="314037"/>
    <lineage>
        <taxon>Eukaryota</taxon>
        <taxon>Fungi</taxon>
        <taxon>Dikarya</taxon>
        <taxon>Ascomycota</taxon>
        <taxon>Pezizomycotina</taxon>
        <taxon>Sordariomycetes</taxon>
        <taxon>Sordariomycetidae</taxon>
        <taxon>Sordariales</taxon>
        <taxon>Podosporaceae</taxon>
        <taxon>Podospora</taxon>
    </lineage>
</organism>
<evidence type="ECO:0000313" key="2">
    <source>
        <dbReference type="EMBL" id="KAK3683661.1"/>
    </source>
</evidence>
<keyword evidence="1" id="KW-0472">Membrane</keyword>
<feature type="transmembrane region" description="Helical" evidence="1">
    <location>
        <begin position="21"/>
        <end position="42"/>
    </location>
</feature>
<sequence length="130" mass="14331">MSQFNHPVLNAPYNTPRPHPVLRACITVLACDLPTLPLWFILLPSPSAAAAVVCGVFLPLGVTLFCLRRVVGMLLAWMGQADDEDDEDNEPMEMFWRERALDFVCSVCVSYLALAGLLRGVDVDLWAGGR</sequence>
<evidence type="ECO:0000256" key="1">
    <source>
        <dbReference type="SAM" id="Phobius"/>
    </source>
</evidence>
<name>A0AAE0X2T0_9PEZI</name>
<reference evidence="2" key="1">
    <citation type="journal article" date="2023" name="Mol. Phylogenet. Evol.">
        <title>Genome-scale phylogeny and comparative genomics of the fungal order Sordariales.</title>
        <authorList>
            <person name="Hensen N."/>
            <person name="Bonometti L."/>
            <person name="Westerberg I."/>
            <person name="Brannstrom I.O."/>
            <person name="Guillou S."/>
            <person name="Cros-Aarteil S."/>
            <person name="Calhoun S."/>
            <person name="Haridas S."/>
            <person name="Kuo A."/>
            <person name="Mondo S."/>
            <person name="Pangilinan J."/>
            <person name="Riley R."/>
            <person name="LaButti K."/>
            <person name="Andreopoulos B."/>
            <person name="Lipzen A."/>
            <person name="Chen C."/>
            <person name="Yan M."/>
            <person name="Daum C."/>
            <person name="Ng V."/>
            <person name="Clum A."/>
            <person name="Steindorff A."/>
            <person name="Ohm R.A."/>
            <person name="Martin F."/>
            <person name="Silar P."/>
            <person name="Natvig D.O."/>
            <person name="Lalanne C."/>
            <person name="Gautier V."/>
            <person name="Ament-Velasquez S.L."/>
            <person name="Kruys A."/>
            <person name="Hutchinson M.I."/>
            <person name="Powell A.J."/>
            <person name="Barry K."/>
            <person name="Miller A.N."/>
            <person name="Grigoriev I.V."/>
            <person name="Debuchy R."/>
            <person name="Gladieux P."/>
            <person name="Hiltunen Thoren M."/>
            <person name="Johannesson H."/>
        </authorList>
    </citation>
    <scope>NUCLEOTIDE SEQUENCE</scope>
    <source>
        <strain evidence="2">CBS 314.62</strain>
    </source>
</reference>
<accession>A0AAE0X2T0</accession>
<reference evidence="2" key="2">
    <citation type="submission" date="2023-06" db="EMBL/GenBank/DDBJ databases">
        <authorList>
            <consortium name="Lawrence Berkeley National Laboratory"/>
            <person name="Haridas S."/>
            <person name="Hensen N."/>
            <person name="Bonometti L."/>
            <person name="Westerberg I."/>
            <person name="Brannstrom I.O."/>
            <person name="Guillou S."/>
            <person name="Cros-Aarteil S."/>
            <person name="Calhoun S."/>
            <person name="Kuo A."/>
            <person name="Mondo S."/>
            <person name="Pangilinan J."/>
            <person name="Riley R."/>
            <person name="Labutti K."/>
            <person name="Andreopoulos B."/>
            <person name="Lipzen A."/>
            <person name="Chen C."/>
            <person name="Yanf M."/>
            <person name="Daum C."/>
            <person name="Ng V."/>
            <person name="Clum A."/>
            <person name="Steindorff A."/>
            <person name="Ohm R."/>
            <person name="Martin F."/>
            <person name="Silar P."/>
            <person name="Natvig D."/>
            <person name="Lalanne C."/>
            <person name="Gautier V."/>
            <person name="Ament-Velasquez S.L."/>
            <person name="Kruys A."/>
            <person name="Hutchinson M.I."/>
            <person name="Powell A.J."/>
            <person name="Barry K."/>
            <person name="Miller A.N."/>
            <person name="Grigoriev I.V."/>
            <person name="Debuchy R."/>
            <person name="Gladieux P."/>
            <person name="Thoren M.H."/>
            <person name="Johannesson H."/>
        </authorList>
    </citation>
    <scope>NUCLEOTIDE SEQUENCE</scope>
    <source>
        <strain evidence="2">CBS 314.62</strain>
    </source>
</reference>
<protein>
    <submittedName>
        <fullName evidence="2">Uncharacterized protein</fullName>
    </submittedName>
</protein>
<evidence type="ECO:0000313" key="3">
    <source>
        <dbReference type="Proteomes" id="UP001270362"/>
    </source>
</evidence>
<proteinExistence type="predicted"/>
<comment type="caution">
    <text evidence="2">The sequence shown here is derived from an EMBL/GenBank/DDBJ whole genome shotgun (WGS) entry which is preliminary data.</text>
</comment>
<keyword evidence="1" id="KW-1133">Transmembrane helix</keyword>
<feature type="transmembrane region" description="Helical" evidence="1">
    <location>
        <begin position="48"/>
        <end position="67"/>
    </location>
</feature>